<dbReference type="EMBL" id="PNJD01000282">
    <property type="protein sequence ID" value="PMP96244.1"/>
    <property type="molecule type" value="Genomic_DNA"/>
</dbReference>
<dbReference type="SMART" id="SM00470">
    <property type="entry name" value="ParB"/>
    <property type="match status" value="1"/>
</dbReference>
<evidence type="ECO:0000313" key="3">
    <source>
        <dbReference type="Proteomes" id="UP000235619"/>
    </source>
</evidence>
<dbReference type="InterPro" id="IPR036086">
    <property type="entry name" value="ParB/Sulfiredoxin_sf"/>
</dbReference>
<gene>
    <name evidence="2" type="ORF">C0169_04660</name>
</gene>
<sequence length="257" mass="29779">MKELVKFQEPVKKQECRFCIFKIDEIAIPPIQRDLSELLKKQLEFSIDKLGFLTPIIVSEKDGNYYVIDGQHRLEALRSLGVSEVLAIVVDENYYKHILDFNTEKAPNIKEKSKQAYRLYKEILEDNPQINEESLFTLIKDPVFITFGFAIEEYDPKFPASFYENFVSKIDSFINSPLRDAADERRKRAEALINLNQVVNEKYAELGWNNALLKGEIVRKAVQKAYGLRTIEDSFYSAIEAVKEACKELSTLDFETK</sequence>
<dbReference type="SUPFAM" id="SSF110849">
    <property type="entry name" value="ParB/Sulfiredoxin"/>
    <property type="match status" value="1"/>
</dbReference>
<reference evidence="2 3" key="1">
    <citation type="submission" date="2018-01" db="EMBL/GenBank/DDBJ databases">
        <title>Metagenomic assembled genomes from two thermal pools in the Uzon Caldera, Kamchatka, Russia.</title>
        <authorList>
            <person name="Wilkins L."/>
            <person name="Ettinger C."/>
        </authorList>
    </citation>
    <scope>NUCLEOTIDE SEQUENCE [LARGE SCALE GENOMIC DNA]</scope>
    <source>
        <strain evidence="2">ARK-04</strain>
    </source>
</reference>
<name>A0A2N7QCJ9_9BACT</name>
<organism evidence="2 3">
    <name type="scientific">Thermodesulfobacterium geofontis</name>
    <dbReference type="NCBI Taxonomy" id="1295609"/>
    <lineage>
        <taxon>Bacteria</taxon>
        <taxon>Pseudomonadati</taxon>
        <taxon>Thermodesulfobacteriota</taxon>
        <taxon>Thermodesulfobacteria</taxon>
        <taxon>Thermodesulfobacteriales</taxon>
        <taxon>Thermodesulfobacteriaceae</taxon>
        <taxon>Thermodesulfobacterium</taxon>
    </lineage>
</organism>
<evidence type="ECO:0000313" key="2">
    <source>
        <dbReference type="EMBL" id="PMP96244.1"/>
    </source>
</evidence>
<dbReference type="InterPro" id="IPR003115">
    <property type="entry name" value="ParB_N"/>
</dbReference>
<comment type="caution">
    <text evidence="2">The sequence shown here is derived from an EMBL/GenBank/DDBJ whole genome shotgun (WGS) entry which is preliminary data.</text>
</comment>
<protein>
    <submittedName>
        <fullName evidence="2">Chromosome partitioning protein ParB</fullName>
    </submittedName>
</protein>
<proteinExistence type="predicted"/>
<dbReference type="Gene3D" id="3.90.1530.10">
    <property type="entry name" value="Conserved hypothetical protein from pyrococcus furiosus pfu- 392566-001, ParB domain"/>
    <property type="match status" value="1"/>
</dbReference>
<accession>A0A2N7QCJ9</accession>
<feature type="domain" description="ParB-like N-terminal" evidence="1">
    <location>
        <begin position="19"/>
        <end position="107"/>
    </location>
</feature>
<dbReference type="AlphaFoldDB" id="A0A2N7QCJ9"/>
<evidence type="ECO:0000259" key="1">
    <source>
        <dbReference type="SMART" id="SM00470"/>
    </source>
</evidence>
<dbReference type="Pfam" id="PF02195">
    <property type="entry name" value="ParB_N"/>
    <property type="match status" value="1"/>
</dbReference>
<dbReference type="Proteomes" id="UP000235619">
    <property type="component" value="Unassembled WGS sequence"/>
</dbReference>